<dbReference type="RefSeq" id="WP_086659784.1">
    <property type="nucleotide sequence ID" value="NZ_JBJJWX010000001.1"/>
</dbReference>
<evidence type="ECO:0000313" key="1">
    <source>
        <dbReference type="EMBL" id="OUI92261.1"/>
    </source>
</evidence>
<organism evidence="1 2">
    <name type="scientific">Acetobacter indonesiensis</name>
    <dbReference type="NCBI Taxonomy" id="104101"/>
    <lineage>
        <taxon>Bacteria</taxon>
        <taxon>Pseudomonadati</taxon>
        <taxon>Pseudomonadota</taxon>
        <taxon>Alphaproteobacteria</taxon>
        <taxon>Acetobacterales</taxon>
        <taxon>Acetobacteraceae</taxon>
        <taxon>Acetobacter</taxon>
    </lineage>
</organism>
<dbReference type="AlphaFoldDB" id="A0A252AR13"/>
<dbReference type="EMBL" id="JOPA01000033">
    <property type="protein sequence ID" value="OUI92261.1"/>
    <property type="molecule type" value="Genomic_DNA"/>
</dbReference>
<name>A0A252AR13_9PROT</name>
<sequence length="91" mass="10428">MQARFVAVAIMMRNFDAATTTDLLERWERSSFRLFGIGRLDARSYNREYTHLGHAIAAGLDAKAAGKAIDVIGEDFDLKERISLKSYWDEW</sequence>
<accession>A0A252AR13</accession>
<proteinExistence type="predicted"/>
<gene>
    <name evidence="1" type="ORF">HK17_10595</name>
</gene>
<protein>
    <submittedName>
        <fullName evidence="1">Uncharacterized protein</fullName>
    </submittedName>
</protein>
<dbReference type="Proteomes" id="UP000194641">
    <property type="component" value="Unassembled WGS sequence"/>
</dbReference>
<evidence type="ECO:0000313" key="2">
    <source>
        <dbReference type="Proteomes" id="UP000194641"/>
    </source>
</evidence>
<comment type="caution">
    <text evidence="1">The sequence shown here is derived from an EMBL/GenBank/DDBJ whole genome shotgun (WGS) entry which is preliminary data.</text>
</comment>
<reference evidence="2" key="1">
    <citation type="submission" date="2014-06" db="EMBL/GenBank/DDBJ databases">
        <authorList>
            <person name="Winans N.J."/>
            <person name="Newell P.D."/>
            <person name="Douglas A.E."/>
        </authorList>
    </citation>
    <scope>NUCLEOTIDE SEQUENCE [LARGE SCALE GENOMIC DNA]</scope>
</reference>